<sequence>MSEKNPNRLNESIIGILIMSHQQDGVRSVIKQWLDSIARRDWAALSSLATPDATYWIAGLKSNIPYAGTELYSE</sequence>
<accession>A0A9W8JT50</accession>
<evidence type="ECO:0000313" key="1">
    <source>
        <dbReference type="EMBL" id="KAJ3501688.1"/>
    </source>
</evidence>
<keyword evidence="2" id="KW-1185">Reference proteome</keyword>
<dbReference type="OrthoDB" id="4646138at2759"/>
<comment type="caution">
    <text evidence="1">The sequence shown here is derived from an EMBL/GenBank/DDBJ whole genome shotgun (WGS) entry which is preliminary data.</text>
</comment>
<dbReference type="AlphaFoldDB" id="A0A9W8JT50"/>
<name>A0A9W8JT50_9AGAR</name>
<gene>
    <name evidence="1" type="ORF">NLJ89_g9225</name>
</gene>
<dbReference type="Proteomes" id="UP001148786">
    <property type="component" value="Unassembled WGS sequence"/>
</dbReference>
<protein>
    <submittedName>
        <fullName evidence="1">Uncharacterized protein</fullName>
    </submittedName>
</protein>
<dbReference type="InterPro" id="IPR032710">
    <property type="entry name" value="NTF2-like_dom_sf"/>
</dbReference>
<reference evidence="1" key="1">
    <citation type="submission" date="2022-07" db="EMBL/GenBank/DDBJ databases">
        <title>Genome Sequence of Agrocybe chaxingu.</title>
        <authorList>
            <person name="Buettner E."/>
        </authorList>
    </citation>
    <scope>NUCLEOTIDE SEQUENCE</scope>
    <source>
        <strain evidence="1">MP-N11</strain>
    </source>
</reference>
<evidence type="ECO:0000313" key="2">
    <source>
        <dbReference type="Proteomes" id="UP001148786"/>
    </source>
</evidence>
<organism evidence="1 2">
    <name type="scientific">Agrocybe chaxingu</name>
    <dbReference type="NCBI Taxonomy" id="84603"/>
    <lineage>
        <taxon>Eukaryota</taxon>
        <taxon>Fungi</taxon>
        <taxon>Dikarya</taxon>
        <taxon>Basidiomycota</taxon>
        <taxon>Agaricomycotina</taxon>
        <taxon>Agaricomycetes</taxon>
        <taxon>Agaricomycetidae</taxon>
        <taxon>Agaricales</taxon>
        <taxon>Agaricineae</taxon>
        <taxon>Strophariaceae</taxon>
        <taxon>Agrocybe</taxon>
    </lineage>
</organism>
<proteinExistence type="predicted"/>
<dbReference type="SUPFAM" id="SSF54427">
    <property type="entry name" value="NTF2-like"/>
    <property type="match status" value="1"/>
</dbReference>
<dbReference type="Gene3D" id="3.10.450.50">
    <property type="match status" value="1"/>
</dbReference>
<dbReference type="EMBL" id="JANKHO010001396">
    <property type="protein sequence ID" value="KAJ3501688.1"/>
    <property type="molecule type" value="Genomic_DNA"/>
</dbReference>